<comment type="caution">
    <text evidence="10">The sequence shown here is derived from an EMBL/GenBank/DDBJ whole genome shotgun (WGS) entry which is preliminary data.</text>
</comment>
<dbReference type="NCBIfam" id="TIGR00649">
    <property type="entry name" value="MG423"/>
    <property type="match status" value="1"/>
</dbReference>
<dbReference type="InterPro" id="IPR004613">
    <property type="entry name" value="RNase_J"/>
</dbReference>
<evidence type="ECO:0000313" key="10">
    <source>
        <dbReference type="EMBL" id="MCU0104831.1"/>
    </source>
</evidence>
<dbReference type="Pfam" id="PF17770">
    <property type="entry name" value="RNase_J_C"/>
    <property type="match status" value="1"/>
</dbReference>
<name>A0ABT2PV50_9MOLU</name>
<keyword evidence="5" id="KW-0378">Hydrolase</keyword>
<dbReference type="Pfam" id="PF22505">
    <property type="entry name" value="RNase_J_b_CASP"/>
    <property type="match status" value="1"/>
</dbReference>
<dbReference type="Pfam" id="PF07521">
    <property type="entry name" value="RMMBL"/>
    <property type="match status" value="1"/>
</dbReference>
<dbReference type="InterPro" id="IPR042173">
    <property type="entry name" value="RNase_J_2"/>
</dbReference>
<dbReference type="Gene3D" id="3.10.20.580">
    <property type="match status" value="1"/>
</dbReference>
<dbReference type="InterPro" id="IPR011108">
    <property type="entry name" value="RMMBL"/>
</dbReference>
<dbReference type="InterPro" id="IPR001279">
    <property type="entry name" value="Metallo-B-lactamas"/>
</dbReference>
<accession>A0ABT2PV50</accession>
<dbReference type="Gene3D" id="3.40.50.10710">
    <property type="entry name" value="Metallo-hydrolase/oxidoreductase"/>
    <property type="match status" value="1"/>
</dbReference>
<keyword evidence="3" id="KW-0540">Nuclease</keyword>
<evidence type="ECO:0000259" key="9">
    <source>
        <dbReference type="SMART" id="SM00849"/>
    </source>
</evidence>
<keyword evidence="11" id="KW-1185">Reference proteome</keyword>
<dbReference type="InterPro" id="IPR041636">
    <property type="entry name" value="RNase_J_C"/>
</dbReference>
<evidence type="ECO:0000256" key="2">
    <source>
        <dbReference type="ARBA" id="ARBA00022552"/>
    </source>
</evidence>
<evidence type="ECO:0000256" key="5">
    <source>
        <dbReference type="ARBA" id="ARBA00022801"/>
    </source>
</evidence>
<keyword evidence="2" id="KW-0698">rRNA processing</keyword>
<gene>
    <name evidence="10" type="ORF">N7603_04090</name>
</gene>
<dbReference type="InterPro" id="IPR055132">
    <property type="entry name" value="RNase_J_b_CASP"/>
</dbReference>
<dbReference type="RefSeq" id="WP_262096085.1">
    <property type="nucleotide sequence ID" value="NZ_JAOEGN010000006.1"/>
</dbReference>
<dbReference type="SMART" id="SM00849">
    <property type="entry name" value="Lactamase_B"/>
    <property type="match status" value="1"/>
</dbReference>
<dbReference type="Gene3D" id="3.60.15.10">
    <property type="entry name" value="Ribonuclease Z/Hydroxyacylglutathione hydrolase-like"/>
    <property type="match status" value="1"/>
</dbReference>
<reference evidence="11" key="1">
    <citation type="submission" date="2023-07" db="EMBL/GenBank/DDBJ databases">
        <title>Novel Mycoplasma species identified in domestic and wild animals.</title>
        <authorList>
            <person name="Volokhov D.V."/>
            <person name="Furtak V.A."/>
            <person name="Zagorodnyaya T.A."/>
        </authorList>
    </citation>
    <scope>NUCLEOTIDE SEQUENCE [LARGE SCALE GENOMIC DNA]</scope>
    <source>
        <strain evidence="11">92-19</strain>
    </source>
</reference>
<dbReference type="Pfam" id="PF12706">
    <property type="entry name" value="Lactamase_B_2"/>
    <property type="match status" value="1"/>
</dbReference>
<dbReference type="SUPFAM" id="SSF56281">
    <property type="entry name" value="Metallo-hydrolase/oxidoreductase"/>
    <property type="match status" value="1"/>
</dbReference>
<feature type="domain" description="Metallo-beta-lactamase" evidence="9">
    <location>
        <begin position="16"/>
        <end position="198"/>
    </location>
</feature>
<keyword evidence="4" id="KW-0479">Metal-binding</keyword>
<evidence type="ECO:0000256" key="3">
    <source>
        <dbReference type="ARBA" id="ARBA00022722"/>
    </source>
</evidence>
<dbReference type="PANTHER" id="PTHR43694">
    <property type="entry name" value="RIBONUCLEASE J"/>
    <property type="match status" value="1"/>
</dbReference>
<organism evidence="10 11">
    <name type="scientific">Paracholeplasma vituli</name>
    <dbReference type="NCBI Taxonomy" id="69473"/>
    <lineage>
        <taxon>Bacteria</taxon>
        <taxon>Bacillati</taxon>
        <taxon>Mycoplasmatota</taxon>
        <taxon>Mollicutes</taxon>
        <taxon>Acholeplasmatales</taxon>
        <taxon>Acholeplasmataceae</taxon>
        <taxon>Paracholeplasma</taxon>
    </lineage>
</organism>
<dbReference type="CDD" id="cd07714">
    <property type="entry name" value="RNaseJ_MBL-fold"/>
    <property type="match status" value="1"/>
</dbReference>
<keyword evidence="6" id="KW-0862">Zinc</keyword>
<dbReference type="EMBL" id="JAOEGN010000006">
    <property type="protein sequence ID" value="MCU0104831.1"/>
    <property type="molecule type" value="Genomic_DNA"/>
</dbReference>
<protein>
    <submittedName>
        <fullName evidence="10">Ribonuclease J</fullName>
    </submittedName>
</protein>
<evidence type="ECO:0000256" key="8">
    <source>
        <dbReference type="ARBA" id="ARBA00022884"/>
    </source>
</evidence>
<evidence type="ECO:0000313" key="11">
    <source>
        <dbReference type="Proteomes" id="UP001209076"/>
    </source>
</evidence>
<keyword evidence="8" id="KW-0694">RNA-binding</keyword>
<evidence type="ECO:0000256" key="7">
    <source>
        <dbReference type="ARBA" id="ARBA00022839"/>
    </source>
</evidence>
<sequence length="557" mass="63127">MSLIKIFALGGLGENGKNMYCVDVDNQIFILDAGIKYPTSELFGVDEIVPDYKVLLEHQSKIKGFFMTHAHEDHIGALSHILKDINVPVYATNFTMELIKDNLKEEGYDLDKLKLHVINQNSIIKFDHVKVTFFTTTHSIPESVGVAINTVDGSIIYTSDYTFDQSADPRYQTDFKKINELAEKKVLCLMTESLGSGLVLNGSITKELDHTINQAISNAKGRVIASLFSSDLLKIQRVIDIALKHKKRIAIIGRRAQRIVDIAIEMSYLNIPKESLISLRYIDDKNKNDDSDIVALVTGNRHEPFFMLQRMCKKADRLIHIDENDSVLVVASPIPGTEKMAAKTLDILYRTDAKVTVIDKKILTTSHATADEIKMMMNMLKPRYILPVIGEYRMQYTVQRLAMEMGYDKDQVFLMDNGDALVFKDGEPDVQRARYRSGDILIDGSAIGDVNDIVIHDRELLSEDGVLLIVANINPRSKRILGEIEIVTKGFVYVKESEQLLQEVKELFVKACDKHLKGKYINWNELKTNVREEINKFLYKETKRSPITIPVIIATEI</sequence>
<evidence type="ECO:0000256" key="4">
    <source>
        <dbReference type="ARBA" id="ARBA00022723"/>
    </source>
</evidence>
<evidence type="ECO:0000256" key="1">
    <source>
        <dbReference type="ARBA" id="ARBA00022490"/>
    </source>
</evidence>
<dbReference type="PANTHER" id="PTHR43694:SF4">
    <property type="entry name" value="RIBONUCLEASE J 2"/>
    <property type="match status" value="1"/>
</dbReference>
<keyword evidence="1" id="KW-0963">Cytoplasm</keyword>
<keyword evidence="7" id="KW-0269">Exonuclease</keyword>
<proteinExistence type="predicted"/>
<evidence type="ECO:0000256" key="6">
    <source>
        <dbReference type="ARBA" id="ARBA00022833"/>
    </source>
</evidence>
<dbReference type="Proteomes" id="UP001209076">
    <property type="component" value="Unassembled WGS sequence"/>
</dbReference>
<dbReference type="InterPro" id="IPR036866">
    <property type="entry name" value="RibonucZ/Hydroxyglut_hydro"/>
</dbReference>